<dbReference type="AlphaFoldDB" id="A0A7M5V5H4"/>
<sequence length="506" mass="57876">MEGQLDESQHLLEDDNQQPQTSSRRSYGLRIAAVATSQIEPQIMGEGEIRKHQDVDDDGEGLDVVEPLPSKDGEQPETSKPNKKGLKLTLKVDAAAKHNMQRHQWQQQQDLLTPSSKGTPKPMNVAVFLKEGEGHLLLLERGKITTAGEIKMMMMEILSIPKTSSHVFALWFISPYLEIQLKDHHIPFLLRKQWSELLEEFSFCKDEDDRSSDEPVLVFQRNSFLSLADEEKQSHKLVIQRLFQEAKHNILTTRYPIPIPDAEILAGMIARVKLGPYNAEVHKAGFFKKTLSEYLPYYAIGSNKFLQLLRQSSSEQHLLQQYERATNKSHDSLSCQLEFLKYCRSLSFYGCAFFKGSAIQDGIEMKPWKSCEKDVIVGINRLGITLFNGSKEEVLIHLPYDDLSWEFIRSKDVGNKEEEQSKGEDIFCIEYDTIHDGEQNSEQIQILSNQACMMDAMVTSCINFMNVMKIPKTPTSADYKKILDISYSTMPSSKKHNFSLTRPFKR</sequence>
<dbReference type="Gene3D" id="3.10.20.90">
    <property type="entry name" value="Phosphatidylinositol 3-kinase Catalytic Subunit, Chain A, domain 1"/>
    <property type="match status" value="1"/>
</dbReference>
<dbReference type="PANTHER" id="PTHR13283:SF10">
    <property type="entry name" value="FERM DOMAIN-CONTAINING PROTEIN 8"/>
    <property type="match status" value="1"/>
</dbReference>
<accession>A0A7M5V5H4</accession>
<dbReference type="PANTHER" id="PTHR13283">
    <property type="entry name" value="KREV INTERACTION TRAPPED 1-RELATED"/>
    <property type="match status" value="1"/>
</dbReference>
<dbReference type="GO" id="GO:0005886">
    <property type="term" value="C:plasma membrane"/>
    <property type="evidence" value="ECO:0007669"/>
    <property type="project" value="TreeGrafter"/>
</dbReference>
<dbReference type="GO" id="GO:0090090">
    <property type="term" value="P:negative regulation of canonical Wnt signaling pathway"/>
    <property type="evidence" value="ECO:0007669"/>
    <property type="project" value="TreeGrafter"/>
</dbReference>
<name>A0A7M5V5H4_9CNID</name>
<dbReference type="Pfam" id="PF24522">
    <property type="entry name" value="KRIT1_FRMD8_FERM_C"/>
    <property type="match status" value="1"/>
</dbReference>
<evidence type="ECO:0000313" key="5">
    <source>
        <dbReference type="Proteomes" id="UP000594262"/>
    </source>
</evidence>
<dbReference type="SMART" id="SM00295">
    <property type="entry name" value="B41"/>
    <property type="match status" value="1"/>
</dbReference>
<keyword evidence="5" id="KW-1185">Reference proteome</keyword>
<evidence type="ECO:0000256" key="2">
    <source>
        <dbReference type="SAM" id="MobiDB-lite"/>
    </source>
</evidence>
<dbReference type="InterPro" id="IPR011993">
    <property type="entry name" value="PH-like_dom_sf"/>
</dbReference>
<feature type="domain" description="FERM" evidence="3">
    <location>
        <begin position="123"/>
        <end position="469"/>
    </location>
</feature>
<dbReference type="RefSeq" id="XP_066935492.1">
    <property type="nucleotide sequence ID" value="XM_067079391.1"/>
</dbReference>
<evidence type="ECO:0000313" key="4">
    <source>
        <dbReference type="EnsemblMetazoa" id="CLYHEMP009974.1"/>
    </source>
</evidence>
<evidence type="ECO:0000259" key="3">
    <source>
        <dbReference type="PROSITE" id="PS50057"/>
    </source>
</evidence>
<dbReference type="Proteomes" id="UP000594262">
    <property type="component" value="Unplaced"/>
</dbReference>
<dbReference type="OrthoDB" id="2142533at2759"/>
<dbReference type="PROSITE" id="PS50057">
    <property type="entry name" value="FERM_3"/>
    <property type="match status" value="1"/>
</dbReference>
<dbReference type="InterPro" id="IPR035963">
    <property type="entry name" value="FERM_2"/>
</dbReference>
<dbReference type="InterPro" id="IPR019748">
    <property type="entry name" value="FERM_central"/>
</dbReference>
<evidence type="ECO:0000256" key="1">
    <source>
        <dbReference type="ARBA" id="ARBA00039547"/>
    </source>
</evidence>
<proteinExistence type="predicted"/>
<dbReference type="Gene3D" id="1.20.80.10">
    <property type="match status" value="1"/>
</dbReference>
<dbReference type="InterPro" id="IPR000299">
    <property type="entry name" value="FERM_domain"/>
</dbReference>
<dbReference type="SUPFAM" id="SSF47031">
    <property type="entry name" value="Second domain of FERM"/>
    <property type="match status" value="1"/>
</dbReference>
<dbReference type="InterPro" id="IPR051594">
    <property type="entry name" value="KRIT1/FRMD8"/>
</dbReference>
<feature type="region of interest" description="Disordered" evidence="2">
    <location>
        <begin position="1"/>
        <end position="85"/>
    </location>
</feature>
<dbReference type="InterPro" id="IPR019749">
    <property type="entry name" value="Band_41_domain"/>
</dbReference>
<dbReference type="Pfam" id="PF00373">
    <property type="entry name" value="FERM_M"/>
    <property type="match status" value="1"/>
</dbReference>
<dbReference type="Gene3D" id="2.30.29.30">
    <property type="entry name" value="Pleckstrin-homology domain (PH domain)/Phosphotyrosine-binding domain (PTB)"/>
    <property type="match status" value="1"/>
</dbReference>
<dbReference type="CDD" id="cd14473">
    <property type="entry name" value="FERM_B-lobe"/>
    <property type="match status" value="1"/>
</dbReference>
<organism evidence="4 5">
    <name type="scientific">Clytia hemisphaerica</name>
    <dbReference type="NCBI Taxonomy" id="252671"/>
    <lineage>
        <taxon>Eukaryota</taxon>
        <taxon>Metazoa</taxon>
        <taxon>Cnidaria</taxon>
        <taxon>Hydrozoa</taxon>
        <taxon>Hydroidolina</taxon>
        <taxon>Leptothecata</taxon>
        <taxon>Obeliida</taxon>
        <taxon>Clytiidae</taxon>
        <taxon>Clytia</taxon>
    </lineage>
</organism>
<dbReference type="InterPro" id="IPR057096">
    <property type="entry name" value="KRIT1_FRMD8_FERM_C"/>
</dbReference>
<dbReference type="InterPro" id="IPR014352">
    <property type="entry name" value="FERM/acyl-CoA-bd_prot_sf"/>
</dbReference>
<dbReference type="EnsemblMetazoa" id="CLYHEMT009974.1">
    <property type="protein sequence ID" value="CLYHEMP009974.1"/>
    <property type="gene ID" value="CLYHEMG009974"/>
</dbReference>
<reference evidence="4" key="1">
    <citation type="submission" date="2021-01" db="UniProtKB">
        <authorList>
            <consortium name="EnsemblMetazoa"/>
        </authorList>
    </citation>
    <scope>IDENTIFICATION</scope>
</reference>
<dbReference type="GeneID" id="136823218"/>
<protein>
    <recommendedName>
        <fullName evidence="1">FERM domain-containing protein 8</fullName>
    </recommendedName>
</protein>